<gene>
    <name evidence="1" type="ORF">OSB1V03_LOCUS8156</name>
</gene>
<reference evidence="1" key="1">
    <citation type="submission" date="2020-11" db="EMBL/GenBank/DDBJ databases">
        <authorList>
            <person name="Tran Van P."/>
        </authorList>
    </citation>
    <scope>NUCLEOTIDE SEQUENCE</scope>
</reference>
<accession>A0A7R9Q0J7</accession>
<name>A0A7R9Q0J7_9ACAR</name>
<dbReference type="AlphaFoldDB" id="A0A7R9Q0J7"/>
<organism evidence="1">
    <name type="scientific">Medioppia subpectinata</name>
    <dbReference type="NCBI Taxonomy" id="1979941"/>
    <lineage>
        <taxon>Eukaryota</taxon>
        <taxon>Metazoa</taxon>
        <taxon>Ecdysozoa</taxon>
        <taxon>Arthropoda</taxon>
        <taxon>Chelicerata</taxon>
        <taxon>Arachnida</taxon>
        <taxon>Acari</taxon>
        <taxon>Acariformes</taxon>
        <taxon>Sarcoptiformes</taxon>
        <taxon>Oribatida</taxon>
        <taxon>Brachypylina</taxon>
        <taxon>Oppioidea</taxon>
        <taxon>Oppiidae</taxon>
        <taxon>Medioppia</taxon>
    </lineage>
</organism>
<protein>
    <submittedName>
        <fullName evidence="1">Uncharacterized protein</fullName>
    </submittedName>
</protein>
<dbReference type="EMBL" id="OC859570">
    <property type="protein sequence ID" value="CAD7627731.1"/>
    <property type="molecule type" value="Genomic_DNA"/>
</dbReference>
<evidence type="ECO:0000313" key="1">
    <source>
        <dbReference type="EMBL" id="CAD7627731.1"/>
    </source>
</evidence>
<keyword evidence="2" id="KW-1185">Reference proteome</keyword>
<dbReference type="EMBL" id="CAJPIZ010004995">
    <property type="protein sequence ID" value="CAG2108161.1"/>
    <property type="molecule type" value="Genomic_DNA"/>
</dbReference>
<dbReference type="OrthoDB" id="5848975at2759"/>
<evidence type="ECO:0000313" key="2">
    <source>
        <dbReference type="Proteomes" id="UP000759131"/>
    </source>
</evidence>
<sequence length="145" mass="16058">MFYLIQPTSSTFSSPYDIPNYELEVWPVFATLLFIEQLVHWFRGSDPTRLANTILNLGSGLLVAITSSTIGNNNQNNVLLSLQLSFVLSVVVDRHVVCVPNIKRFCLLLVASVAASDPPLMGQSSVSSQPMARHRPVHWAQALSY</sequence>
<proteinExistence type="predicted"/>
<dbReference type="Proteomes" id="UP000759131">
    <property type="component" value="Unassembled WGS sequence"/>
</dbReference>